<sequence>MQIPPLYPQDSTVLQRKSVELERAFLTEMLRHAGISAPEGAFGAGIGGEQFASFLREAQAGAIVDGGGIGLAERLFESLVERAR</sequence>
<accession>A0ABS6J257</accession>
<evidence type="ECO:0000313" key="2">
    <source>
        <dbReference type="Proteomes" id="UP000731907"/>
    </source>
</evidence>
<proteinExistence type="predicted"/>
<protein>
    <submittedName>
        <fullName evidence="1">Rod-binding protein</fullName>
    </submittedName>
</protein>
<name>A0ABS6J257_9RHOB</name>
<keyword evidence="2" id="KW-1185">Reference proteome</keyword>
<dbReference type="EMBL" id="JAAATX020000005">
    <property type="protein sequence ID" value="MBU9697835.1"/>
    <property type="molecule type" value="Genomic_DNA"/>
</dbReference>
<gene>
    <name evidence="1" type="ORF">GU927_008235</name>
</gene>
<dbReference type="RefSeq" id="WP_161761902.1">
    <property type="nucleotide sequence ID" value="NZ_JAAATX020000005.1"/>
</dbReference>
<dbReference type="Proteomes" id="UP000731907">
    <property type="component" value="Unassembled WGS sequence"/>
</dbReference>
<organism evidence="1 2">
    <name type="scientific">Paragemmobacter amnigenus</name>
    <dbReference type="NCBI Taxonomy" id="2852097"/>
    <lineage>
        <taxon>Bacteria</taxon>
        <taxon>Pseudomonadati</taxon>
        <taxon>Pseudomonadota</taxon>
        <taxon>Alphaproteobacteria</taxon>
        <taxon>Rhodobacterales</taxon>
        <taxon>Paracoccaceae</taxon>
        <taxon>Paragemmobacter</taxon>
    </lineage>
</organism>
<reference evidence="1 2" key="1">
    <citation type="submission" date="2021-06" db="EMBL/GenBank/DDBJ databases">
        <title>Rhodobacteraceae bacterium strain HSP-20.</title>
        <authorList>
            <person name="Chen W.-M."/>
        </authorList>
    </citation>
    <scope>NUCLEOTIDE SEQUENCE [LARGE SCALE GENOMIC DNA]</scope>
    <source>
        <strain evidence="1 2">HSP-20</strain>
    </source>
</reference>
<evidence type="ECO:0000313" key="1">
    <source>
        <dbReference type="EMBL" id="MBU9697835.1"/>
    </source>
</evidence>
<comment type="caution">
    <text evidence="1">The sequence shown here is derived from an EMBL/GenBank/DDBJ whole genome shotgun (WGS) entry which is preliminary data.</text>
</comment>